<organism evidence="6 7">
    <name type="scientific">Lentzea pudingi</name>
    <dbReference type="NCBI Taxonomy" id="1789439"/>
    <lineage>
        <taxon>Bacteria</taxon>
        <taxon>Bacillati</taxon>
        <taxon>Actinomycetota</taxon>
        <taxon>Actinomycetes</taxon>
        <taxon>Pseudonocardiales</taxon>
        <taxon>Pseudonocardiaceae</taxon>
        <taxon>Lentzea</taxon>
    </lineage>
</organism>
<dbReference type="InterPro" id="IPR050455">
    <property type="entry name" value="Tpx_Peroxidase_subfamily"/>
</dbReference>
<dbReference type="PIRSF" id="PIRSF000239">
    <property type="entry name" value="AHPC"/>
    <property type="match status" value="1"/>
</dbReference>
<dbReference type="Proteomes" id="UP000597656">
    <property type="component" value="Unassembled WGS sequence"/>
</dbReference>
<evidence type="ECO:0000313" key="7">
    <source>
        <dbReference type="Proteomes" id="UP000597656"/>
    </source>
</evidence>
<dbReference type="InterPro" id="IPR000866">
    <property type="entry name" value="AhpC/TSA"/>
</dbReference>
<keyword evidence="3" id="KW-0560">Oxidoreductase</keyword>
<name>A0ABQ2IQM4_9PSEU</name>
<dbReference type="Pfam" id="PF00578">
    <property type="entry name" value="AhpC-TSA"/>
    <property type="match status" value="1"/>
</dbReference>
<dbReference type="CDD" id="cd03018">
    <property type="entry name" value="PRX_AhpE_like"/>
    <property type="match status" value="1"/>
</dbReference>
<dbReference type="PROSITE" id="PS51352">
    <property type="entry name" value="THIOREDOXIN_2"/>
    <property type="match status" value="1"/>
</dbReference>
<evidence type="ECO:0000256" key="4">
    <source>
        <dbReference type="ARBA" id="ARBA00023284"/>
    </source>
</evidence>
<keyword evidence="2" id="KW-0049">Antioxidant</keyword>
<dbReference type="InterPro" id="IPR024706">
    <property type="entry name" value="Peroxiredoxin_AhpC-typ"/>
</dbReference>
<sequence>MRLEGFMAVVGSEAPDFTLNDYNKQPVTLSSFRGSRSVLLVFYPFAFSGTCRGELCQLQDELAVYEDAAVQVLGVSVDTPFALKAWANQEGYQFPLLSDFWPHGAVAQSYGVFNSASGMAVRGTFLVDLAGVVRFAEVNSPGEARDQSGWKKAVASLRA</sequence>
<evidence type="ECO:0000256" key="2">
    <source>
        <dbReference type="ARBA" id="ARBA00022862"/>
    </source>
</evidence>
<dbReference type="InterPro" id="IPR013766">
    <property type="entry name" value="Thioredoxin_domain"/>
</dbReference>
<comment type="caution">
    <text evidence="6">The sequence shown here is derived from an EMBL/GenBank/DDBJ whole genome shotgun (WGS) entry which is preliminary data.</text>
</comment>
<evidence type="ECO:0000256" key="3">
    <source>
        <dbReference type="ARBA" id="ARBA00023002"/>
    </source>
</evidence>
<dbReference type="PANTHER" id="PTHR43110">
    <property type="entry name" value="THIOL PEROXIDASE"/>
    <property type="match status" value="1"/>
</dbReference>
<keyword evidence="7" id="KW-1185">Reference proteome</keyword>
<gene>
    <name evidence="6" type="primary">ahpC</name>
    <name evidence="6" type="ORF">GCM10011609_71690</name>
</gene>
<dbReference type="PANTHER" id="PTHR43110:SF1">
    <property type="entry name" value="THIOL PEROXIDASE"/>
    <property type="match status" value="1"/>
</dbReference>
<dbReference type="InterPro" id="IPR036249">
    <property type="entry name" value="Thioredoxin-like_sf"/>
</dbReference>
<accession>A0ABQ2IQM4</accession>
<feature type="domain" description="Thioredoxin" evidence="5">
    <location>
        <begin position="8"/>
        <end position="159"/>
    </location>
</feature>
<reference evidence="7" key="1">
    <citation type="journal article" date="2019" name="Int. J. Syst. Evol. Microbiol.">
        <title>The Global Catalogue of Microorganisms (GCM) 10K type strain sequencing project: providing services to taxonomists for standard genome sequencing and annotation.</title>
        <authorList>
            <consortium name="The Broad Institute Genomics Platform"/>
            <consortium name="The Broad Institute Genome Sequencing Center for Infectious Disease"/>
            <person name="Wu L."/>
            <person name="Ma J."/>
        </authorList>
    </citation>
    <scope>NUCLEOTIDE SEQUENCE [LARGE SCALE GENOMIC DNA]</scope>
    <source>
        <strain evidence="7">CGMCC 4.7319</strain>
    </source>
</reference>
<dbReference type="Gene3D" id="3.40.30.10">
    <property type="entry name" value="Glutaredoxin"/>
    <property type="match status" value="1"/>
</dbReference>
<keyword evidence="1" id="KW-0575">Peroxidase</keyword>
<keyword evidence="4" id="KW-0676">Redox-active center</keyword>
<protein>
    <submittedName>
        <fullName evidence="6">Peroxiredoxin</fullName>
    </submittedName>
</protein>
<dbReference type="SUPFAM" id="SSF52833">
    <property type="entry name" value="Thioredoxin-like"/>
    <property type="match status" value="1"/>
</dbReference>
<proteinExistence type="predicted"/>
<evidence type="ECO:0000313" key="6">
    <source>
        <dbReference type="EMBL" id="GGN20175.1"/>
    </source>
</evidence>
<dbReference type="EMBL" id="BMNC01000015">
    <property type="protein sequence ID" value="GGN20175.1"/>
    <property type="molecule type" value="Genomic_DNA"/>
</dbReference>
<evidence type="ECO:0000256" key="1">
    <source>
        <dbReference type="ARBA" id="ARBA00022559"/>
    </source>
</evidence>
<evidence type="ECO:0000259" key="5">
    <source>
        <dbReference type="PROSITE" id="PS51352"/>
    </source>
</evidence>